<dbReference type="InterPro" id="IPR025272">
    <property type="entry name" value="SocA_Panacea"/>
</dbReference>
<dbReference type="Proteomes" id="UP000240615">
    <property type="component" value="Chromosome"/>
</dbReference>
<protein>
    <submittedName>
        <fullName evidence="2">DUF4065 domain-containing protein</fullName>
    </submittedName>
</protein>
<evidence type="ECO:0000259" key="1">
    <source>
        <dbReference type="Pfam" id="PF13274"/>
    </source>
</evidence>
<gene>
    <name evidence="2" type="ORF">C7M56_18060</name>
</gene>
<dbReference type="AlphaFoldDB" id="A0ABC8CYM2"/>
<reference evidence="2 3" key="1">
    <citation type="submission" date="2018-01" db="EMBL/GenBank/DDBJ databases">
        <title>Genetic Diversity of Clostridium botulinum in seafood.</title>
        <authorList>
            <person name="Athira V."/>
            <person name="Arun Jyothi P.V."/>
            <person name="Lalitha K.V."/>
            <person name="Joseph T.C."/>
        </authorList>
    </citation>
    <scope>NUCLEOTIDE SEQUENCE [LARGE SCALE GENOMIC DNA]</scope>
    <source>
        <strain evidence="2 3">Mfbjulcb8</strain>
    </source>
</reference>
<evidence type="ECO:0000313" key="3">
    <source>
        <dbReference type="Proteomes" id="UP000240615"/>
    </source>
</evidence>
<name>A0ABC8CYM2_CLOBO</name>
<feature type="domain" description="Antitoxin SocA-like Panacea" evidence="1">
    <location>
        <begin position="113"/>
        <end position="217"/>
    </location>
</feature>
<proteinExistence type="predicted"/>
<dbReference type="RefSeq" id="WP_061310511.1">
    <property type="nucleotide sequence ID" value="NZ_CP027777.1"/>
</dbReference>
<accession>A0ABC8CYM2</accession>
<evidence type="ECO:0000313" key="2">
    <source>
        <dbReference type="EMBL" id="AVQ40481.1"/>
    </source>
</evidence>
<sequence length="242" mass="29102">MYQHMILMCSDYSNERRIAFHKSYRDISSIIEFQKITELIKDEFKNIAFSFHHIPTIERTSKSVIEYDEYFRDVYFYSDIDKFKESITQSIEITPEDIIKYILIKSEFDQLQIQKLLFFTYQEYLKNHDEPLFKDTFEAWQYGPVIPEIYYSLKKYKSKKIRLEDTELEKIKLKLKLSRIYDKDSIFDCVDNVIIKYGNNTGGELIDKTHEKDSPWHKTVEEYGLNSEIPLELIKECVKAQI</sequence>
<dbReference type="EMBL" id="CP027777">
    <property type="protein sequence ID" value="AVQ40481.1"/>
    <property type="molecule type" value="Genomic_DNA"/>
</dbReference>
<dbReference type="Pfam" id="PF13274">
    <property type="entry name" value="SocA_Panacea"/>
    <property type="match status" value="1"/>
</dbReference>
<organism evidence="2 3">
    <name type="scientific">Clostridium botulinum</name>
    <dbReference type="NCBI Taxonomy" id="1491"/>
    <lineage>
        <taxon>Bacteria</taxon>
        <taxon>Bacillati</taxon>
        <taxon>Bacillota</taxon>
        <taxon>Clostridia</taxon>
        <taxon>Eubacteriales</taxon>
        <taxon>Clostridiaceae</taxon>
        <taxon>Clostridium</taxon>
    </lineage>
</organism>